<evidence type="ECO:0000256" key="2">
    <source>
        <dbReference type="ARBA" id="ARBA00022692"/>
    </source>
</evidence>
<evidence type="ECO:0000256" key="5">
    <source>
        <dbReference type="SAM" id="Phobius"/>
    </source>
</evidence>
<dbReference type="PANTHER" id="PTHR43359:SF1">
    <property type="entry name" value="FORMATE HYDROGENLYASE SUBUNIT 4-RELATED"/>
    <property type="match status" value="1"/>
</dbReference>
<feature type="transmembrane region" description="Helical" evidence="5">
    <location>
        <begin position="139"/>
        <end position="157"/>
    </location>
</feature>
<sequence length="301" mass="32885">MNTVNIVWLIVMPFIGAFVGLTYIGIGRVITARVQHRYGPPIFQNIIDVLKLYSKKTAITHGVMFHLAPNLAITGTISTLMFIPILTGAHPIYLFSFKGDLILVMYIMVFGCLAMALGAGQSGNPNSAIGVSRGLTQMFGYEVPFAIALVTLMVQNHSASIIEIIKAQQGSVWQWNMFQSPLAFIAALAAFLGMMGNKPFDVVIAPAEIASGPPSEFGGKYLALMQTNRGMFAFVKLVLYVDLFLGGAGSFVSLLLKTFALYLVQLFIGIVNPRFRTEQAMTFFWKWPTAIGLIGLVLVVF</sequence>
<feature type="transmembrane region" description="Helical" evidence="5">
    <location>
        <begin position="254"/>
        <end position="271"/>
    </location>
</feature>
<dbReference type="InterPro" id="IPR001694">
    <property type="entry name" value="NADH_UbQ_OxRdtase_su1/FPO"/>
</dbReference>
<dbReference type="Proteomes" id="UP000886124">
    <property type="component" value="Unassembled WGS sequence"/>
</dbReference>
<feature type="transmembrane region" description="Helical" evidence="5">
    <location>
        <begin position="283"/>
        <end position="300"/>
    </location>
</feature>
<comment type="caution">
    <text evidence="6">The sequence shown here is derived from an EMBL/GenBank/DDBJ whole genome shotgun (WGS) entry which is preliminary data.</text>
</comment>
<gene>
    <name evidence="6" type="ORF">ENJ89_02560</name>
</gene>
<proteinExistence type="predicted"/>
<comment type="subcellular location">
    <subcellularLocation>
        <location evidence="1">Membrane</location>
        <topology evidence="1">Multi-pass membrane protein</topology>
    </subcellularLocation>
</comment>
<organism evidence="6">
    <name type="scientific">Caldithrix abyssi</name>
    <dbReference type="NCBI Taxonomy" id="187145"/>
    <lineage>
        <taxon>Bacteria</taxon>
        <taxon>Pseudomonadati</taxon>
        <taxon>Calditrichota</taxon>
        <taxon>Calditrichia</taxon>
        <taxon>Calditrichales</taxon>
        <taxon>Calditrichaceae</taxon>
        <taxon>Caldithrix</taxon>
    </lineage>
</organism>
<keyword evidence="4 5" id="KW-0472">Membrane</keyword>
<keyword evidence="2 5" id="KW-0812">Transmembrane</keyword>
<feature type="transmembrane region" description="Helical" evidence="5">
    <location>
        <begin position="177"/>
        <end position="195"/>
    </location>
</feature>
<dbReference type="GO" id="GO:0005886">
    <property type="term" value="C:plasma membrane"/>
    <property type="evidence" value="ECO:0007669"/>
    <property type="project" value="TreeGrafter"/>
</dbReference>
<feature type="transmembrane region" description="Helical" evidence="5">
    <location>
        <begin position="6"/>
        <end position="26"/>
    </location>
</feature>
<dbReference type="Pfam" id="PF00146">
    <property type="entry name" value="NADHdh"/>
    <property type="match status" value="1"/>
</dbReference>
<keyword evidence="3 5" id="KW-1133">Transmembrane helix</keyword>
<name>A0A7V5PMZ5_CALAY</name>
<evidence type="ECO:0000256" key="4">
    <source>
        <dbReference type="ARBA" id="ARBA00023136"/>
    </source>
</evidence>
<evidence type="ECO:0000313" key="6">
    <source>
        <dbReference type="EMBL" id="HHJ52054.1"/>
    </source>
</evidence>
<feature type="transmembrane region" description="Helical" evidence="5">
    <location>
        <begin position="71"/>
        <end position="95"/>
    </location>
</feature>
<evidence type="ECO:0000256" key="3">
    <source>
        <dbReference type="ARBA" id="ARBA00022989"/>
    </source>
</evidence>
<feature type="transmembrane region" description="Helical" evidence="5">
    <location>
        <begin position="101"/>
        <end position="119"/>
    </location>
</feature>
<reference evidence="6" key="1">
    <citation type="journal article" date="2020" name="mSystems">
        <title>Genome- and Community-Level Interaction Insights into Carbon Utilization and Element Cycling Functions of Hydrothermarchaeota in Hydrothermal Sediment.</title>
        <authorList>
            <person name="Zhou Z."/>
            <person name="Liu Y."/>
            <person name="Xu W."/>
            <person name="Pan J."/>
            <person name="Luo Z.H."/>
            <person name="Li M."/>
        </authorList>
    </citation>
    <scope>NUCLEOTIDE SEQUENCE [LARGE SCALE GENOMIC DNA]</scope>
    <source>
        <strain evidence="6">HyVt-527</strain>
    </source>
</reference>
<dbReference type="EMBL" id="DROD01000183">
    <property type="protein sequence ID" value="HHJ52054.1"/>
    <property type="molecule type" value="Genomic_DNA"/>
</dbReference>
<accession>A0A7V5PMZ5</accession>
<dbReference type="AlphaFoldDB" id="A0A7V5PMZ5"/>
<dbReference type="InterPro" id="IPR052561">
    <property type="entry name" value="ComplexI_Subunit1"/>
</dbReference>
<evidence type="ECO:0000256" key="1">
    <source>
        <dbReference type="ARBA" id="ARBA00004141"/>
    </source>
</evidence>
<protein>
    <submittedName>
        <fullName evidence="6">NADH-quinone oxidoreductase subunit H</fullName>
    </submittedName>
</protein>
<dbReference type="PANTHER" id="PTHR43359">
    <property type="entry name" value="FORMATE HYDROGENLYASE SUBUNIT 4"/>
    <property type="match status" value="1"/>
</dbReference>